<feature type="transmembrane region" description="Helical" evidence="15">
    <location>
        <begin position="931"/>
        <end position="955"/>
    </location>
</feature>
<accession>A0A7E6F1T5</accession>
<dbReference type="GO" id="GO:0016020">
    <property type="term" value="C:membrane"/>
    <property type="evidence" value="ECO:0007669"/>
    <property type="project" value="UniProtKB-SubCell"/>
</dbReference>
<dbReference type="PROSITE" id="PS50835">
    <property type="entry name" value="IG_LIKE"/>
    <property type="match status" value="1"/>
</dbReference>
<feature type="domain" description="Kringle" evidence="18">
    <location>
        <begin position="98"/>
        <end position="170"/>
    </location>
</feature>
<gene>
    <name evidence="22" type="primary">LOC115214792</name>
</gene>
<dbReference type="InterPro" id="IPR038178">
    <property type="entry name" value="Kringle_sf"/>
</dbReference>
<dbReference type="InterPro" id="IPR029021">
    <property type="entry name" value="Prot-tyrosine_phosphatase-like"/>
</dbReference>
<dbReference type="Gene3D" id="3.90.190.10">
    <property type="entry name" value="Protein tyrosine phosphatase superfamily"/>
    <property type="match status" value="2"/>
</dbReference>
<evidence type="ECO:0000256" key="5">
    <source>
        <dbReference type="ARBA" id="ARBA00022692"/>
    </source>
</evidence>
<dbReference type="PANTHER" id="PTHR19134">
    <property type="entry name" value="RECEPTOR-TYPE TYROSINE-PROTEIN PHOSPHATASE"/>
    <property type="match status" value="1"/>
</dbReference>
<evidence type="ECO:0000256" key="10">
    <source>
        <dbReference type="ARBA" id="ARBA00023136"/>
    </source>
</evidence>
<dbReference type="InterPro" id="IPR036116">
    <property type="entry name" value="FN3_sf"/>
</dbReference>
<dbReference type="RefSeq" id="XP_036361235.1">
    <property type="nucleotide sequence ID" value="XM_036505342.1"/>
</dbReference>
<evidence type="ECO:0000256" key="12">
    <source>
        <dbReference type="ARBA" id="ARBA00023180"/>
    </source>
</evidence>
<feature type="domain" description="Tyrosine-protein phosphatase" evidence="16">
    <location>
        <begin position="1050"/>
        <end position="1302"/>
    </location>
</feature>
<dbReference type="InterPro" id="IPR000001">
    <property type="entry name" value="Kringle"/>
</dbReference>
<dbReference type="InterPro" id="IPR000387">
    <property type="entry name" value="Tyr_Pase_dom"/>
</dbReference>
<dbReference type="InterPro" id="IPR003961">
    <property type="entry name" value="FN3_dom"/>
</dbReference>
<dbReference type="Pfam" id="PF23144">
    <property type="entry name" value="Fn3_PTPRU"/>
    <property type="match status" value="1"/>
</dbReference>
<dbReference type="CDD" id="cd00063">
    <property type="entry name" value="FN3"/>
    <property type="match status" value="4"/>
</dbReference>
<evidence type="ECO:0000256" key="9">
    <source>
        <dbReference type="ARBA" id="ARBA00022989"/>
    </source>
</evidence>
<evidence type="ECO:0000256" key="14">
    <source>
        <dbReference type="PROSITE-ProRule" id="PRU00121"/>
    </source>
</evidence>
<evidence type="ECO:0000259" key="16">
    <source>
        <dbReference type="PROSITE" id="PS50055"/>
    </source>
</evidence>
<evidence type="ECO:0000259" key="20">
    <source>
        <dbReference type="PROSITE" id="PS50853"/>
    </source>
</evidence>
<evidence type="ECO:0000259" key="17">
    <source>
        <dbReference type="PROSITE" id="PS50056"/>
    </source>
</evidence>
<dbReference type="InterPro" id="IPR016130">
    <property type="entry name" value="Tyr_Pase_AS"/>
</dbReference>
<feature type="domain" description="Tyrosine specific protein phosphatases" evidence="17">
    <location>
        <begin position="1222"/>
        <end position="1293"/>
    </location>
</feature>
<keyword evidence="4 14" id="KW-0420">Kringle</keyword>
<feature type="disulfide bond" evidence="14">
    <location>
        <begin position="142"/>
        <end position="165"/>
    </location>
</feature>
<dbReference type="KEGG" id="osn:115214792"/>
<feature type="domain" description="Fibronectin type-III" evidence="20">
    <location>
        <begin position="486"/>
        <end position="585"/>
    </location>
</feature>
<feature type="domain" description="Ig-like" evidence="19">
    <location>
        <begin position="269"/>
        <end position="356"/>
    </location>
</feature>
<dbReference type="PROSITE" id="PS50056">
    <property type="entry name" value="TYR_PHOSPHATASE_2"/>
    <property type="match status" value="2"/>
</dbReference>
<proteinExistence type="inferred from homology"/>
<dbReference type="InterPro" id="IPR050348">
    <property type="entry name" value="Protein-Tyr_Phosphatase"/>
</dbReference>
<keyword evidence="8" id="KW-0904">Protein phosphatase</keyword>
<keyword evidence="22" id="KW-0675">Receptor</keyword>
<dbReference type="InterPro" id="IPR007110">
    <property type="entry name" value="Ig-like_dom"/>
</dbReference>
<reference evidence="22" key="1">
    <citation type="submission" date="2025-08" db="UniProtKB">
        <authorList>
            <consortium name="RefSeq"/>
        </authorList>
    </citation>
    <scope>IDENTIFICATION</scope>
</reference>
<dbReference type="SUPFAM" id="SSF57440">
    <property type="entry name" value="Kringle-like"/>
    <property type="match status" value="1"/>
</dbReference>
<dbReference type="PROSITE" id="PS50853">
    <property type="entry name" value="FN3"/>
    <property type="match status" value="4"/>
</dbReference>
<keyword evidence="5 15" id="KW-0812">Transmembrane</keyword>
<feature type="domain" description="Fibronectin type-III" evidence="20">
    <location>
        <begin position="683"/>
        <end position="785"/>
    </location>
</feature>
<dbReference type="SUPFAM" id="SSF49265">
    <property type="entry name" value="Fibronectin type III"/>
    <property type="match status" value="2"/>
</dbReference>
<dbReference type="InterPro" id="IPR013806">
    <property type="entry name" value="Kringle-like"/>
</dbReference>
<dbReference type="InterPro" id="IPR057598">
    <property type="entry name" value="Fn3_PTPRU"/>
</dbReference>
<evidence type="ECO:0000256" key="15">
    <source>
        <dbReference type="SAM" id="Phobius"/>
    </source>
</evidence>
<evidence type="ECO:0000259" key="18">
    <source>
        <dbReference type="PROSITE" id="PS50070"/>
    </source>
</evidence>
<dbReference type="Pfam" id="PF00051">
    <property type="entry name" value="Kringle"/>
    <property type="match status" value="1"/>
</dbReference>
<dbReference type="PANTHER" id="PTHR19134:SF562">
    <property type="entry name" value="PROTEIN-TYROSINE-PHOSPHATASE"/>
    <property type="match status" value="1"/>
</dbReference>
<keyword evidence="7" id="KW-0378">Hydrolase</keyword>
<dbReference type="Pfam" id="PF00041">
    <property type="entry name" value="fn3"/>
    <property type="match status" value="2"/>
</dbReference>
<sequence>MEMAKFLTLLVTVVQDVLHPRLLQDTNLDYDTYNDTFDQESIDELQGKCSSQYFGYKCKFKCHCQRDEPCDKLDGTCYSGCADDYWGPGCQLSKNCYYNGKIKQYMGKKSVTANLYTCKKWQDQDIYKPEHFPDKVYPENYCRVTHDSKKNWCYTTDRKMRWDYCNVKDCKCIPGRFGNNCEKECHCKDPDEVCNSILGHCTSGCALGWTNSDCQKEEACPANTYGWDCSQKCYCRDPSNCHRLRGPLPSCECKEGYFNRPNCQRVTKPRIVDFKNKRVNPGEYTVFNCTISAFPTPRRNDITLKSSVKKQITLSESHELKTFKNSRANIFKVNSVAKNEKYTCYMDGESGKTSLTIPVDLYEPPVLRSKPVVPRNKISATNMTIEWTPWNQRNGDIGDPPILWYTIWVKTAAETNFRMMGLIYHTFCREKRVCSHIIQELRPSTRYKIYIVTRRDGDGGSGPPGPSIFAKTLCSKPDLPPKVGQLLSAPQYNISYPKTKITITWSDPPKGSWNCDSITLYLIRFTSLKYGIAPRVIKREGNTAKFLTIQDLEPATSYCVDLMFHTNKGFISPYSDRKCVTTPETKPPPPKNLMLKKRLSTSVVVSWEQPDNPRGNITKYQIMYWGISSTAIGHEVESSGYYNEYAITGLKPYSIYKLQVRSINGAGIGQSGEVLSFTTDQSLPGPVGMFKNISRTFNSITLQWSEPPHPNGNILFFMLSCHSADSMVKNKPYSGGVFKIPSKVFTQTVENLHPATEYDCSINASTSKGSGQRRQLIVWTKGKAPLTPHNPKIINHSDNSVTVELKPRYDKDISFYRLIVERITNDHGRKKRSLPAKIADVTADYYSALNSNDNCYVTAQFPPSNVRSPFMIGDNLTYSNYFNGPLQPDYAYNIWFGAFSTVDGAIQKSFAKTTAPLNMRRVDSVSPSSHISVIIGVIVVFVFLIITFAILLMIWRRKHLTAEREKADMPSFGPTILPEPDTSPPSTPIGKNVQAIFSKNFEIEPLIEAAVTTDTNEPVYGNLGVTIPSVKVEDLWDYIKRNKENDMEGLKNEYKLTPAGLTAKCDVAKKTENKMKNRYGNIVAYDHTRVKLNIEDDPHDDYINANYIDGYEKEKAYIAAQGPNRSTLNDIWRMVWQENSKTIIMLTNPTETGKRKCDQYWPDEGTQVSSGISIECLNVDKLPDFTIRTFLLQMNGVSKIVKQFHYTTWPDHGVPKFGNSLILFRQKIRAFDRLDNGPVIVHCSAGVGRTGTYIAIDAQLEQAREEGIVDVHNFVQHMRRQRVNMVQTLEQYVFVYDVLLEALLCGDTTICCDSFPSFYASLCEFDPSIGKSKLEEQFEILRLISATMDRDESTSALRPENIFKNRCKNITPANRCRPYLTTPADESNDYINAVFLNSYKKRDAFIVTQMTLPNTVVDFWRLIYDHNSSTIVMLNEIDEKDESCEMYWTLDTCGENYGPFIVETTAEIKSHPSITVRDFTITNTRNPQEAPRIVRQFHFHRWSEGENFPNSKLALVELLDMVEKWQHETGDSLPVTVHCMNGASRSGLYCAISCVLERINAEKEVDVFQAVKQLRLNRSQLVDNYEQFRFCHDVALEYIQDCYPNYT</sequence>
<evidence type="ECO:0000256" key="4">
    <source>
        <dbReference type="ARBA" id="ARBA00022572"/>
    </source>
</evidence>
<dbReference type="InterPro" id="IPR013783">
    <property type="entry name" value="Ig-like_fold"/>
</dbReference>
<dbReference type="PROSITE" id="PS00383">
    <property type="entry name" value="TYR_PHOSPHATASE_1"/>
    <property type="match status" value="2"/>
</dbReference>
<keyword evidence="11 14" id="KW-1015">Disulfide bond</keyword>
<dbReference type="Pfam" id="PF00102">
    <property type="entry name" value="Y_phosphatase"/>
    <property type="match status" value="2"/>
</dbReference>
<evidence type="ECO:0000256" key="6">
    <source>
        <dbReference type="ARBA" id="ARBA00022729"/>
    </source>
</evidence>
<dbReference type="Proteomes" id="UP000515154">
    <property type="component" value="Linkage group LG8"/>
</dbReference>
<feature type="domain" description="Tyrosine specific protein phosphatases" evidence="17">
    <location>
        <begin position="1516"/>
        <end position="1589"/>
    </location>
</feature>
<protein>
    <recommendedName>
        <fullName evidence="3">protein-tyrosine-phosphatase</fullName>
        <ecNumber evidence="3">3.1.3.48</ecNumber>
    </recommendedName>
</protein>
<dbReference type="SMART" id="SM00404">
    <property type="entry name" value="PTPc_motif"/>
    <property type="match status" value="2"/>
</dbReference>
<feature type="domain" description="Fibronectin type-III" evidence="20">
    <location>
        <begin position="364"/>
        <end position="475"/>
    </location>
</feature>
<evidence type="ECO:0000256" key="11">
    <source>
        <dbReference type="ARBA" id="ARBA00023157"/>
    </source>
</evidence>
<evidence type="ECO:0000256" key="2">
    <source>
        <dbReference type="ARBA" id="ARBA00009580"/>
    </source>
</evidence>
<evidence type="ECO:0000256" key="13">
    <source>
        <dbReference type="ARBA" id="ARBA00051722"/>
    </source>
</evidence>
<keyword evidence="6" id="KW-0732">Signal</keyword>
<evidence type="ECO:0000256" key="8">
    <source>
        <dbReference type="ARBA" id="ARBA00022912"/>
    </source>
</evidence>
<evidence type="ECO:0000313" key="22">
    <source>
        <dbReference type="RefSeq" id="XP_036361235.1"/>
    </source>
</evidence>
<dbReference type="SMART" id="SM00194">
    <property type="entry name" value="PTPc"/>
    <property type="match status" value="2"/>
</dbReference>
<feature type="domain" description="Tyrosine-protein phosphatase" evidence="16">
    <location>
        <begin position="1334"/>
        <end position="1598"/>
    </location>
</feature>
<comment type="catalytic activity">
    <reaction evidence="13">
        <text>O-phospho-L-tyrosyl-[protein] + H2O = L-tyrosyl-[protein] + phosphate</text>
        <dbReference type="Rhea" id="RHEA:10684"/>
        <dbReference type="Rhea" id="RHEA-COMP:10136"/>
        <dbReference type="Rhea" id="RHEA-COMP:20101"/>
        <dbReference type="ChEBI" id="CHEBI:15377"/>
        <dbReference type="ChEBI" id="CHEBI:43474"/>
        <dbReference type="ChEBI" id="CHEBI:46858"/>
        <dbReference type="ChEBI" id="CHEBI:61978"/>
        <dbReference type="EC" id="3.1.3.48"/>
    </reaction>
</comment>
<dbReference type="PROSITE" id="PS50055">
    <property type="entry name" value="TYR_PHOSPHATASE_PTP"/>
    <property type="match status" value="2"/>
</dbReference>
<evidence type="ECO:0000256" key="1">
    <source>
        <dbReference type="ARBA" id="ARBA00004479"/>
    </source>
</evidence>
<evidence type="ECO:0000256" key="7">
    <source>
        <dbReference type="ARBA" id="ARBA00022801"/>
    </source>
</evidence>
<dbReference type="FunFam" id="3.90.190.10:FF:000062">
    <property type="entry name" value="Receptor-type tyrosine-protein phosphatase kappa"/>
    <property type="match status" value="1"/>
</dbReference>
<name>A0A7E6F1T5_9MOLL</name>
<dbReference type="PROSITE" id="PS50070">
    <property type="entry name" value="KRINGLE_2"/>
    <property type="match status" value="1"/>
</dbReference>
<dbReference type="GO" id="GO:0004725">
    <property type="term" value="F:protein tyrosine phosphatase activity"/>
    <property type="evidence" value="ECO:0007669"/>
    <property type="project" value="UniProtKB-EC"/>
</dbReference>
<dbReference type="Gene3D" id="2.40.20.10">
    <property type="entry name" value="Plasminogen Kringle 4"/>
    <property type="match status" value="1"/>
</dbReference>
<dbReference type="InterPro" id="IPR003595">
    <property type="entry name" value="Tyr_Pase_cat"/>
</dbReference>
<comment type="similarity">
    <text evidence="2">Belongs to the protein-tyrosine phosphatase family.</text>
</comment>
<dbReference type="SUPFAM" id="SSF52799">
    <property type="entry name" value="(Phosphotyrosine protein) phosphatases II"/>
    <property type="match status" value="2"/>
</dbReference>
<comment type="caution">
    <text evidence="14">Lacks conserved residue(s) required for the propagation of feature annotation.</text>
</comment>
<dbReference type="EC" id="3.1.3.48" evidence="3"/>
<dbReference type="Gene3D" id="2.60.40.10">
    <property type="entry name" value="Immunoglobulins"/>
    <property type="match status" value="5"/>
</dbReference>
<feature type="domain" description="Fibronectin type-III" evidence="20">
    <location>
        <begin position="589"/>
        <end position="682"/>
    </location>
</feature>
<evidence type="ECO:0000259" key="19">
    <source>
        <dbReference type="PROSITE" id="PS50835"/>
    </source>
</evidence>
<evidence type="ECO:0000313" key="21">
    <source>
        <dbReference type="Proteomes" id="UP000515154"/>
    </source>
</evidence>
<keyword evidence="10 15" id="KW-0472">Membrane</keyword>
<evidence type="ECO:0000256" key="3">
    <source>
        <dbReference type="ARBA" id="ARBA00013064"/>
    </source>
</evidence>
<dbReference type="InterPro" id="IPR000242">
    <property type="entry name" value="PTP_cat"/>
</dbReference>
<dbReference type="SMART" id="SM00060">
    <property type="entry name" value="FN3"/>
    <property type="match status" value="5"/>
</dbReference>
<organism evidence="21 22">
    <name type="scientific">Octopus sinensis</name>
    <name type="common">East Asian common octopus</name>
    <dbReference type="NCBI Taxonomy" id="2607531"/>
    <lineage>
        <taxon>Eukaryota</taxon>
        <taxon>Metazoa</taxon>
        <taxon>Spiralia</taxon>
        <taxon>Lophotrochozoa</taxon>
        <taxon>Mollusca</taxon>
        <taxon>Cephalopoda</taxon>
        <taxon>Coleoidea</taxon>
        <taxon>Octopodiformes</taxon>
        <taxon>Octopoda</taxon>
        <taxon>Incirrata</taxon>
        <taxon>Octopodidae</taxon>
        <taxon>Octopus</taxon>
    </lineage>
</organism>
<keyword evidence="12" id="KW-0325">Glycoprotein</keyword>
<dbReference type="PRINTS" id="PR00700">
    <property type="entry name" value="PRTYPHPHTASE"/>
</dbReference>
<keyword evidence="21" id="KW-1185">Reference proteome</keyword>
<dbReference type="FunFam" id="3.90.190.10:FF:000102">
    <property type="entry name" value="Receptor-type tyrosine-protein phosphatase"/>
    <property type="match status" value="1"/>
</dbReference>
<dbReference type="SMART" id="SM00130">
    <property type="entry name" value="KR"/>
    <property type="match status" value="1"/>
</dbReference>
<keyword evidence="9 15" id="KW-1133">Transmembrane helix</keyword>
<comment type="subcellular location">
    <subcellularLocation>
        <location evidence="1">Membrane</location>
        <topology evidence="1">Single-pass type I membrane protein</topology>
    </subcellularLocation>
</comment>